<keyword evidence="6 8" id="KW-0472">Membrane</keyword>
<dbReference type="GO" id="GO:0016758">
    <property type="term" value="F:hexosyltransferase activity"/>
    <property type="evidence" value="ECO:0007669"/>
    <property type="project" value="InterPro"/>
</dbReference>
<gene>
    <name evidence="9" type="ORF">SAMN02746019_00021640</name>
</gene>
<dbReference type="Pfam" id="PF09594">
    <property type="entry name" value="GT87"/>
    <property type="match status" value="1"/>
</dbReference>
<accession>A0A212PX09</accession>
<feature type="transmembrane region" description="Helical" evidence="8">
    <location>
        <begin position="166"/>
        <end position="190"/>
    </location>
</feature>
<evidence type="ECO:0000256" key="8">
    <source>
        <dbReference type="SAM" id="Phobius"/>
    </source>
</evidence>
<dbReference type="Proteomes" id="UP000197025">
    <property type="component" value="Unassembled WGS sequence"/>
</dbReference>
<evidence type="ECO:0000256" key="4">
    <source>
        <dbReference type="ARBA" id="ARBA00022692"/>
    </source>
</evidence>
<dbReference type="GO" id="GO:0005886">
    <property type="term" value="C:plasma membrane"/>
    <property type="evidence" value="ECO:0007669"/>
    <property type="project" value="UniProtKB-SubCell"/>
</dbReference>
<feature type="transmembrane region" description="Helical" evidence="8">
    <location>
        <begin position="335"/>
        <end position="353"/>
    </location>
</feature>
<evidence type="ECO:0000256" key="6">
    <source>
        <dbReference type="ARBA" id="ARBA00023136"/>
    </source>
</evidence>
<organism evidence="9 10">
    <name type="scientific">Thermoflexus hugenholtzii JAD2</name>
    <dbReference type="NCBI Taxonomy" id="877466"/>
    <lineage>
        <taxon>Bacteria</taxon>
        <taxon>Bacillati</taxon>
        <taxon>Chloroflexota</taxon>
        <taxon>Thermoflexia</taxon>
        <taxon>Thermoflexales</taxon>
        <taxon>Thermoflexaceae</taxon>
        <taxon>Thermoflexus</taxon>
    </lineage>
</organism>
<evidence type="ECO:0000256" key="1">
    <source>
        <dbReference type="ARBA" id="ARBA00004651"/>
    </source>
</evidence>
<dbReference type="EMBL" id="FYEK01000003">
    <property type="protein sequence ID" value="SNB51543.1"/>
    <property type="molecule type" value="Genomic_DNA"/>
</dbReference>
<keyword evidence="3" id="KW-0808">Transferase</keyword>
<protein>
    <recommendedName>
        <fullName evidence="11">Alpha-1,2-mannosyltransferase</fullName>
    </recommendedName>
</protein>
<evidence type="ECO:0008006" key="11">
    <source>
        <dbReference type="Google" id="ProtNLM"/>
    </source>
</evidence>
<feature type="transmembrane region" description="Helical" evidence="8">
    <location>
        <begin position="296"/>
        <end position="315"/>
    </location>
</feature>
<feature type="transmembrane region" description="Helical" evidence="8">
    <location>
        <begin position="134"/>
        <end position="160"/>
    </location>
</feature>
<feature type="transmembrane region" description="Helical" evidence="8">
    <location>
        <begin position="94"/>
        <end position="113"/>
    </location>
</feature>
<keyword evidence="5 8" id="KW-1133">Transmembrane helix</keyword>
<feature type="transmembrane region" description="Helical" evidence="8">
    <location>
        <begin position="7"/>
        <end position="27"/>
    </location>
</feature>
<evidence type="ECO:0000256" key="2">
    <source>
        <dbReference type="ARBA" id="ARBA00022475"/>
    </source>
</evidence>
<feature type="transmembrane region" description="Helical" evidence="8">
    <location>
        <begin position="263"/>
        <end position="284"/>
    </location>
</feature>
<feature type="transmembrane region" description="Helical" evidence="8">
    <location>
        <begin position="197"/>
        <end position="216"/>
    </location>
</feature>
<name>A0A212PX09_9CHLR</name>
<evidence type="ECO:0000313" key="10">
    <source>
        <dbReference type="Proteomes" id="UP000197025"/>
    </source>
</evidence>
<evidence type="ECO:0000256" key="7">
    <source>
        <dbReference type="ARBA" id="ARBA00024033"/>
    </source>
</evidence>
<sequence>MMKTLEAFSRISVLCVYLLAAAAVILLRTPIDYPVYAMAAYGFSRGEDVYSWAEGEYARAAEALGFSRYAPPYRYPPLAALLVLPGLSLPDRGMGIWVAAQALSALLTAEVLARMARDPARRILIRLGVGLLPPFFVSLYAGQINPLVTLGMILAVRWIGRGREGWGGLLLGLSLMLKPLALGPAALCLYEGRRRALAGMALGVALSLAAGLLAFGPPAMGFLRLHLPTSGGVYPPAQNLPGLAARWLIRHPYGFSLADDAGIARGVGWGLAGMLLLLTGIALGRPGKAHPDFVRRAGLVAIAFLLANPGTWYHHGTILSLPLAAWLTQPGHSRIGWGVLGASVGAIAIWGVAWHAFVGWTPLLDLATLGSLGLWALLAREIRQESPR</sequence>
<keyword evidence="2" id="KW-1003">Cell membrane</keyword>
<proteinExistence type="inferred from homology"/>
<evidence type="ECO:0000256" key="3">
    <source>
        <dbReference type="ARBA" id="ARBA00022679"/>
    </source>
</evidence>
<evidence type="ECO:0000313" key="9">
    <source>
        <dbReference type="EMBL" id="SNB51543.1"/>
    </source>
</evidence>
<keyword evidence="10" id="KW-1185">Reference proteome</keyword>
<dbReference type="AlphaFoldDB" id="A0A212PX09"/>
<comment type="similarity">
    <text evidence="7">Belongs to the glycosyltransferase 87 family.</text>
</comment>
<dbReference type="InterPro" id="IPR018584">
    <property type="entry name" value="GT87"/>
</dbReference>
<dbReference type="InParanoid" id="A0A212PX09"/>
<reference evidence="10" key="1">
    <citation type="submission" date="2017-06" db="EMBL/GenBank/DDBJ databases">
        <authorList>
            <person name="Varghese N."/>
            <person name="Submissions S."/>
        </authorList>
    </citation>
    <scope>NUCLEOTIDE SEQUENCE [LARGE SCALE GENOMIC DNA]</scope>
    <source>
        <strain evidence="10">JAD2</strain>
    </source>
</reference>
<comment type="subcellular location">
    <subcellularLocation>
        <location evidence="1">Cell membrane</location>
        <topology evidence="1">Multi-pass membrane protein</topology>
    </subcellularLocation>
</comment>
<keyword evidence="4 8" id="KW-0812">Transmembrane</keyword>
<evidence type="ECO:0000256" key="5">
    <source>
        <dbReference type="ARBA" id="ARBA00022989"/>
    </source>
</evidence>